<dbReference type="Gene3D" id="1.10.10.10">
    <property type="entry name" value="Winged helix-like DNA-binding domain superfamily/Winged helix DNA-binding domain"/>
    <property type="match status" value="1"/>
</dbReference>
<evidence type="ECO:0000256" key="3">
    <source>
        <dbReference type="ARBA" id="ARBA00023163"/>
    </source>
</evidence>
<dbReference type="InterPro" id="IPR029016">
    <property type="entry name" value="GAF-like_dom_sf"/>
</dbReference>
<feature type="region of interest" description="Disordered" evidence="4">
    <location>
        <begin position="1"/>
        <end position="30"/>
    </location>
</feature>
<dbReference type="PROSITE" id="PS51077">
    <property type="entry name" value="HTH_ICLR"/>
    <property type="match status" value="1"/>
</dbReference>
<dbReference type="RefSeq" id="WP_378488159.1">
    <property type="nucleotide sequence ID" value="NZ_JBHUFB010000022.1"/>
</dbReference>
<dbReference type="SUPFAM" id="SSF55781">
    <property type="entry name" value="GAF domain-like"/>
    <property type="match status" value="1"/>
</dbReference>
<dbReference type="InterPro" id="IPR050707">
    <property type="entry name" value="HTH_MetabolicPath_Reg"/>
</dbReference>
<dbReference type="EMBL" id="JBHUFB010000022">
    <property type="protein sequence ID" value="MFD1815703.1"/>
    <property type="molecule type" value="Genomic_DNA"/>
</dbReference>
<keyword evidence="3" id="KW-0804">Transcription</keyword>
<dbReference type="InterPro" id="IPR036388">
    <property type="entry name" value="WH-like_DNA-bd_sf"/>
</dbReference>
<proteinExistence type="predicted"/>
<dbReference type="PANTHER" id="PTHR30136">
    <property type="entry name" value="HELIX-TURN-HELIX TRANSCRIPTIONAL REGULATOR, ICLR FAMILY"/>
    <property type="match status" value="1"/>
</dbReference>
<dbReference type="Proteomes" id="UP001597286">
    <property type="component" value="Unassembled WGS sequence"/>
</dbReference>
<evidence type="ECO:0000256" key="1">
    <source>
        <dbReference type="ARBA" id="ARBA00023015"/>
    </source>
</evidence>
<dbReference type="InterPro" id="IPR014757">
    <property type="entry name" value="Tscrpt_reg_IclR_C"/>
</dbReference>
<dbReference type="Gene3D" id="3.30.450.40">
    <property type="match status" value="1"/>
</dbReference>
<keyword evidence="1" id="KW-0805">Transcription regulation</keyword>
<keyword evidence="2" id="KW-0238">DNA-binding</keyword>
<protein>
    <submittedName>
        <fullName evidence="7">IclR family transcriptional regulator</fullName>
    </submittedName>
</protein>
<feature type="domain" description="HTH iclR-type" evidence="5">
    <location>
        <begin position="30"/>
        <end position="93"/>
    </location>
</feature>
<dbReference type="InterPro" id="IPR036390">
    <property type="entry name" value="WH_DNA-bd_sf"/>
</dbReference>
<evidence type="ECO:0000259" key="5">
    <source>
        <dbReference type="PROSITE" id="PS51077"/>
    </source>
</evidence>
<dbReference type="Pfam" id="PF09339">
    <property type="entry name" value="HTH_IclR"/>
    <property type="match status" value="1"/>
</dbReference>
<evidence type="ECO:0000256" key="2">
    <source>
        <dbReference type="ARBA" id="ARBA00023125"/>
    </source>
</evidence>
<organism evidence="7 8">
    <name type="scientific">Rhodococcus gannanensis</name>
    <dbReference type="NCBI Taxonomy" id="1960308"/>
    <lineage>
        <taxon>Bacteria</taxon>
        <taxon>Bacillati</taxon>
        <taxon>Actinomycetota</taxon>
        <taxon>Actinomycetes</taxon>
        <taxon>Mycobacteriales</taxon>
        <taxon>Nocardiaceae</taxon>
        <taxon>Rhodococcus</taxon>
    </lineage>
</organism>
<reference evidence="8" key="1">
    <citation type="journal article" date="2019" name="Int. J. Syst. Evol. Microbiol.">
        <title>The Global Catalogue of Microorganisms (GCM) 10K type strain sequencing project: providing services to taxonomists for standard genome sequencing and annotation.</title>
        <authorList>
            <consortium name="The Broad Institute Genomics Platform"/>
            <consortium name="The Broad Institute Genome Sequencing Center for Infectious Disease"/>
            <person name="Wu L."/>
            <person name="Ma J."/>
        </authorList>
    </citation>
    <scope>NUCLEOTIDE SEQUENCE [LARGE SCALE GENOMIC DNA]</scope>
    <source>
        <strain evidence="8">DT72</strain>
    </source>
</reference>
<dbReference type="SUPFAM" id="SSF46785">
    <property type="entry name" value="Winged helix' DNA-binding domain"/>
    <property type="match status" value="1"/>
</dbReference>
<dbReference type="PANTHER" id="PTHR30136:SF8">
    <property type="entry name" value="TRANSCRIPTIONAL REGULATORY PROTEIN"/>
    <property type="match status" value="1"/>
</dbReference>
<sequence>MRQPFTVPSIASTTARGQVDHRGRALTRRSPQTERLVEMIEILAEMPQRDYHLTELARLVGLDKSTCHPMLTELTRVGWLVKDHTKKTYRLGPRLIAIGSAARESVGVTDLARPTLERLGADTGGMVCLVVASGDALTIAEIVRSTRPDALNLPLQAGDRIEFAPPLGSVFAAFAGPFAFGEWVRRTGGTTAEHDSVRDILRTVRRRRFAVELLPVPPNTLRERASETLDRFHGARRAERMSSEQRPNLPHSLLLGDIEDSRTYAPMSVNAACFDAAGRTVCAVSVLDLPGDGLRGLELGRLGELVVAAADEITERLGGAAPV</sequence>
<evidence type="ECO:0000259" key="6">
    <source>
        <dbReference type="PROSITE" id="PS51078"/>
    </source>
</evidence>
<dbReference type="SMART" id="SM00346">
    <property type="entry name" value="HTH_ICLR"/>
    <property type="match status" value="1"/>
</dbReference>
<dbReference type="PROSITE" id="PS51078">
    <property type="entry name" value="ICLR_ED"/>
    <property type="match status" value="1"/>
</dbReference>
<feature type="domain" description="IclR-ED" evidence="6">
    <location>
        <begin position="94"/>
        <end position="319"/>
    </location>
</feature>
<dbReference type="InterPro" id="IPR005471">
    <property type="entry name" value="Tscrpt_reg_IclR_N"/>
</dbReference>
<name>A0ABW4PC51_9NOCA</name>
<evidence type="ECO:0000313" key="7">
    <source>
        <dbReference type="EMBL" id="MFD1815703.1"/>
    </source>
</evidence>
<gene>
    <name evidence="7" type="ORF">ACFSJG_26100</name>
</gene>
<keyword evidence="8" id="KW-1185">Reference proteome</keyword>
<evidence type="ECO:0000256" key="4">
    <source>
        <dbReference type="SAM" id="MobiDB-lite"/>
    </source>
</evidence>
<comment type="caution">
    <text evidence="7">The sequence shown here is derived from an EMBL/GenBank/DDBJ whole genome shotgun (WGS) entry which is preliminary data.</text>
</comment>
<evidence type="ECO:0000313" key="8">
    <source>
        <dbReference type="Proteomes" id="UP001597286"/>
    </source>
</evidence>
<accession>A0ABW4PC51</accession>